<accession>A0A2T6ZRQ7</accession>
<evidence type="ECO:0000313" key="1">
    <source>
        <dbReference type="EMBL" id="PUU78114.1"/>
    </source>
</evidence>
<name>A0A2T6ZRQ7_TUBBO</name>
<evidence type="ECO:0000313" key="2">
    <source>
        <dbReference type="Proteomes" id="UP000244722"/>
    </source>
</evidence>
<dbReference type="AlphaFoldDB" id="A0A2T6ZRQ7"/>
<dbReference type="Proteomes" id="UP000244722">
    <property type="component" value="Unassembled WGS sequence"/>
</dbReference>
<dbReference type="OrthoDB" id="6428749at2759"/>
<keyword evidence="2" id="KW-1185">Reference proteome</keyword>
<gene>
    <name evidence="1" type="ORF">B9Z19DRAFT_1127280</name>
</gene>
<comment type="caution">
    <text evidence="1">The sequence shown here is derived from an EMBL/GenBank/DDBJ whole genome shotgun (WGS) entry which is preliminary data.</text>
</comment>
<reference evidence="1 2" key="1">
    <citation type="submission" date="2017-04" db="EMBL/GenBank/DDBJ databases">
        <title>Draft genome sequence of Tuber borchii Vittad., a whitish edible truffle.</title>
        <authorList>
            <consortium name="DOE Joint Genome Institute"/>
            <person name="Murat C."/>
            <person name="Kuo A."/>
            <person name="Barry K.W."/>
            <person name="Clum A."/>
            <person name="Dockter R.B."/>
            <person name="Fauchery L."/>
            <person name="Iotti M."/>
            <person name="Kohler A."/>
            <person name="Labutti K."/>
            <person name="Lindquist E.A."/>
            <person name="Lipzen A."/>
            <person name="Ohm R.A."/>
            <person name="Wang M."/>
            <person name="Grigoriev I.V."/>
            <person name="Zambonelli A."/>
            <person name="Martin F.M."/>
        </authorList>
    </citation>
    <scope>NUCLEOTIDE SEQUENCE [LARGE SCALE GENOMIC DNA]</scope>
    <source>
        <strain evidence="1 2">Tbo3840</strain>
    </source>
</reference>
<proteinExistence type="predicted"/>
<dbReference type="EMBL" id="NESQ01000129">
    <property type="protein sequence ID" value="PUU78114.1"/>
    <property type="molecule type" value="Genomic_DNA"/>
</dbReference>
<protein>
    <submittedName>
        <fullName evidence="1">Uncharacterized protein</fullName>
    </submittedName>
</protein>
<organism evidence="1 2">
    <name type="scientific">Tuber borchii</name>
    <name type="common">White truffle</name>
    <dbReference type="NCBI Taxonomy" id="42251"/>
    <lineage>
        <taxon>Eukaryota</taxon>
        <taxon>Fungi</taxon>
        <taxon>Dikarya</taxon>
        <taxon>Ascomycota</taxon>
        <taxon>Pezizomycotina</taxon>
        <taxon>Pezizomycetes</taxon>
        <taxon>Pezizales</taxon>
        <taxon>Tuberaceae</taxon>
        <taxon>Tuber</taxon>
    </lineage>
</organism>
<sequence length="82" mass="8436">MSAISDTKIPDMTGKPVDALILPPPAMLLGSSICGTVGKGIDGKEDNPKVFHGAPAGIKIVGRSLQEEKVSLFPRLGAAPRA</sequence>